<organism evidence="10 11">
    <name type="scientific">Actinokineospora bangkokensis</name>
    <dbReference type="NCBI Taxonomy" id="1193682"/>
    <lineage>
        <taxon>Bacteria</taxon>
        <taxon>Bacillati</taxon>
        <taxon>Actinomycetota</taxon>
        <taxon>Actinomycetes</taxon>
        <taxon>Pseudonocardiales</taxon>
        <taxon>Pseudonocardiaceae</taxon>
        <taxon>Actinokineospora</taxon>
    </lineage>
</organism>
<evidence type="ECO:0000256" key="6">
    <source>
        <dbReference type="ARBA" id="ARBA00022822"/>
    </source>
</evidence>
<keyword evidence="11" id="KW-1185">Reference proteome</keyword>
<dbReference type="Proteomes" id="UP000186040">
    <property type="component" value="Unassembled WGS sequence"/>
</dbReference>
<evidence type="ECO:0000313" key="10">
    <source>
        <dbReference type="EMBL" id="OLR89624.1"/>
    </source>
</evidence>
<dbReference type="InterPro" id="IPR013785">
    <property type="entry name" value="Aldolase_TIM"/>
</dbReference>
<comment type="catalytic activity">
    <reaction evidence="1">
        <text>1-(2-carboxyphenylamino)-1-deoxy-D-ribulose 5-phosphate + H(+) = (1S,2R)-1-C-(indol-3-yl)glycerol 3-phosphate + CO2 + H2O</text>
        <dbReference type="Rhea" id="RHEA:23476"/>
        <dbReference type="ChEBI" id="CHEBI:15377"/>
        <dbReference type="ChEBI" id="CHEBI:15378"/>
        <dbReference type="ChEBI" id="CHEBI:16526"/>
        <dbReference type="ChEBI" id="CHEBI:58613"/>
        <dbReference type="ChEBI" id="CHEBI:58866"/>
        <dbReference type="EC" id="4.1.1.48"/>
    </reaction>
</comment>
<evidence type="ECO:0000256" key="2">
    <source>
        <dbReference type="ARBA" id="ARBA00004696"/>
    </source>
</evidence>
<comment type="pathway">
    <text evidence="2">Amino-acid biosynthesis; L-tryptophan biosynthesis; L-tryptophan from chorismate: step 4/5.</text>
</comment>
<dbReference type="EC" id="4.1.1.48" evidence="3"/>
<evidence type="ECO:0000256" key="5">
    <source>
        <dbReference type="ARBA" id="ARBA00022793"/>
    </source>
</evidence>
<comment type="caution">
    <text evidence="10">The sequence shown here is derived from an EMBL/GenBank/DDBJ whole genome shotgun (WGS) entry which is preliminary data.</text>
</comment>
<proteinExistence type="predicted"/>
<dbReference type="OrthoDB" id="7845323at2"/>
<keyword evidence="8" id="KW-0456">Lyase</keyword>
<dbReference type="UniPathway" id="UPA00035">
    <property type="reaction ID" value="UER00043"/>
</dbReference>
<dbReference type="InterPro" id="IPR045186">
    <property type="entry name" value="Indole-3-glycerol_P_synth"/>
</dbReference>
<dbReference type="EMBL" id="MKQR01000032">
    <property type="protein sequence ID" value="OLR89624.1"/>
    <property type="molecule type" value="Genomic_DNA"/>
</dbReference>
<protein>
    <recommendedName>
        <fullName evidence="3">indole-3-glycerol-phosphate synthase</fullName>
        <ecNumber evidence="3">4.1.1.48</ecNumber>
    </recommendedName>
</protein>
<dbReference type="STRING" id="1193682.BJP25_05810"/>
<dbReference type="GO" id="GO:0000162">
    <property type="term" value="P:L-tryptophan biosynthetic process"/>
    <property type="evidence" value="ECO:0007669"/>
    <property type="project" value="UniProtKB-UniPathway"/>
</dbReference>
<keyword evidence="4" id="KW-0028">Amino-acid biosynthesis</keyword>
<reference evidence="10 11" key="1">
    <citation type="submission" date="2016-10" db="EMBL/GenBank/DDBJ databases">
        <title>The Draft Genome Sequence of Actinokineospora bangkokensis 44EHWT reveals the biosynthetic pathway of antifungal compounds Thailandins with unusual extender unit butylmalonyl-CoA.</title>
        <authorList>
            <person name="Greule A."/>
            <person name="Intra B."/>
            <person name="Flemming S."/>
            <person name="Rommel M.G."/>
            <person name="Panbangred W."/>
            <person name="Bechthold A."/>
        </authorList>
    </citation>
    <scope>NUCLEOTIDE SEQUENCE [LARGE SCALE GENOMIC DNA]</scope>
    <source>
        <strain evidence="10 11">44EHW</strain>
    </source>
</reference>
<evidence type="ECO:0000256" key="3">
    <source>
        <dbReference type="ARBA" id="ARBA00012362"/>
    </source>
</evidence>
<dbReference type="InterPro" id="IPR011060">
    <property type="entry name" value="RibuloseP-bd_barrel"/>
</dbReference>
<gene>
    <name evidence="10" type="ORF">BJP25_05810</name>
</gene>
<evidence type="ECO:0000256" key="1">
    <source>
        <dbReference type="ARBA" id="ARBA00001633"/>
    </source>
</evidence>
<accession>A0A1Q9LC82</accession>
<dbReference type="Pfam" id="PF00218">
    <property type="entry name" value="IGPS"/>
    <property type="match status" value="1"/>
</dbReference>
<evidence type="ECO:0000256" key="7">
    <source>
        <dbReference type="ARBA" id="ARBA00023141"/>
    </source>
</evidence>
<keyword evidence="7" id="KW-0057">Aromatic amino acid biosynthesis</keyword>
<dbReference type="SUPFAM" id="SSF51366">
    <property type="entry name" value="Ribulose-phoshate binding barrel"/>
    <property type="match status" value="1"/>
</dbReference>
<dbReference type="GO" id="GO:0004425">
    <property type="term" value="F:indole-3-glycerol-phosphate synthase activity"/>
    <property type="evidence" value="ECO:0007669"/>
    <property type="project" value="UniProtKB-EC"/>
</dbReference>
<sequence>MEVKVRSGSGEPLLGDRDPVGFAAECERAGAPCLSVVTGRWFGGTPALLREVSRGTALPLLRKDFIVRESDLDDSAAWGADAVLITPGVLPSGVLGGLVEGALRRGLTPFVEVTSAAQVDAVPHAGECVLAVNNKDIGDRERGPADLDRSRRLLAALRSAGTPCPVSASGLDDPAAAAALLAAGYAALLVGSGVLRAGARRWAADLRAARGSAGAALEAKPGRIPGGFEPGR</sequence>
<keyword evidence="6" id="KW-0822">Tryptophan biosynthesis</keyword>
<dbReference type="GO" id="GO:0004640">
    <property type="term" value="F:phosphoribosylanthranilate isomerase activity"/>
    <property type="evidence" value="ECO:0007669"/>
    <property type="project" value="TreeGrafter"/>
</dbReference>
<evidence type="ECO:0000256" key="8">
    <source>
        <dbReference type="ARBA" id="ARBA00023239"/>
    </source>
</evidence>
<keyword evidence="5" id="KW-0210">Decarboxylase</keyword>
<feature type="domain" description="Indole-3-glycerol phosphate synthase" evidence="9">
    <location>
        <begin position="1"/>
        <end position="197"/>
    </location>
</feature>
<dbReference type="PANTHER" id="PTHR22854:SF2">
    <property type="entry name" value="INDOLE-3-GLYCEROL-PHOSPHATE SYNTHASE"/>
    <property type="match status" value="1"/>
</dbReference>
<evidence type="ECO:0000259" key="9">
    <source>
        <dbReference type="Pfam" id="PF00218"/>
    </source>
</evidence>
<evidence type="ECO:0000256" key="4">
    <source>
        <dbReference type="ARBA" id="ARBA00022605"/>
    </source>
</evidence>
<dbReference type="Gene3D" id="3.20.20.70">
    <property type="entry name" value="Aldolase class I"/>
    <property type="match status" value="1"/>
</dbReference>
<name>A0A1Q9LC82_9PSEU</name>
<evidence type="ECO:0000313" key="11">
    <source>
        <dbReference type="Proteomes" id="UP000186040"/>
    </source>
</evidence>
<dbReference type="InterPro" id="IPR013798">
    <property type="entry name" value="Indole-3-glycerol_P_synth_dom"/>
</dbReference>
<dbReference type="PANTHER" id="PTHR22854">
    <property type="entry name" value="TRYPTOPHAN BIOSYNTHESIS PROTEIN"/>
    <property type="match status" value="1"/>
</dbReference>
<dbReference type="AlphaFoldDB" id="A0A1Q9LC82"/>